<sequence length="38" mass="4344">MLTEEEFTLKNEIVDITEQVLDAEGIECDSRISKISED</sequence>
<gene>
    <name evidence="1" type="ORF">NARC_60126</name>
</gene>
<name>A0A557SVV6_9ARCH</name>
<organism evidence="1 2">
    <name type="scientific">Candidatus Nitrosocosmicus arcticus</name>
    <dbReference type="NCBI Taxonomy" id="2035267"/>
    <lineage>
        <taxon>Archaea</taxon>
        <taxon>Nitrososphaerota</taxon>
        <taxon>Nitrososphaeria</taxon>
        <taxon>Nitrososphaerales</taxon>
        <taxon>Nitrososphaeraceae</taxon>
        <taxon>Candidatus Nitrosocosmicus</taxon>
    </lineage>
</organism>
<accession>A0A557SVV6</accession>
<keyword evidence="2" id="KW-1185">Reference proteome</keyword>
<dbReference type="EMBL" id="VOAH01000006">
    <property type="protein sequence ID" value="TVP40739.1"/>
    <property type="molecule type" value="Genomic_DNA"/>
</dbReference>
<dbReference type="AlphaFoldDB" id="A0A557SVV6"/>
<protein>
    <submittedName>
        <fullName evidence="1">Uncharacterized protein</fullName>
    </submittedName>
</protein>
<comment type="caution">
    <text evidence="1">The sequence shown here is derived from an EMBL/GenBank/DDBJ whole genome shotgun (WGS) entry which is preliminary data.</text>
</comment>
<reference evidence="1 2" key="1">
    <citation type="journal article" date="2019" name="Front. Microbiol.">
        <title>Ammonia Oxidation by the Arctic Terrestrial Thaumarchaeote Candidatus Nitrosocosmicus arcticus Is Stimulated by Increasing Temperatures.</title>
        <authorList>
            <person name="Alves R.J.E."/>
            <person name="Kerou M."/>
            <person name="Zappe A."/>
            <person name="Bittner R."/>
            <person name="Abby S.S."/>
            <person name="Schmidt H.A."/>
            <person name="Pfeifer K."/>
            <person name="Schleper C."/>
        </authorList>
    </citation>
    <scope>NUCLEOTIDE SEQUENCE [LARGE SCALE GENOMIC DNA]</scope>
    <source>
        <strain evidence="1 2">Kfb</strain>
    </source>
</reference>
<proteinExistence type="predicted"/>
<evidence type="ECO:0000313" key="1">
    <source>
        <dbReference type="EMBL" id="TVP40739.1"/>
    </source>
</evidence>
<dbReference type="Proteomes" id="UP000315289">
    <property type="component" value="Unassembled WGS sequence"/>
</dbReference>
<evidence type="ECO:0000313" key="2">
    <source>
        <dbReference type="Proteomes" id="UP000315289"/>
    </source>
</evidence>